<comment type="cofactor">
    <cofactor evidence="1">
        <name>FAD</name>
        <dbReference type="ChEBI" id="CHEBI:57692"/>
    </cofactor>
</comment>
<evidence type="ECO:0000256" key="2">
    <source>
        <dbReference type="ARBA" id="ARBA00022630"/>
    </source>
</evidence>
<dbReference type="Pfam" id="PF01565">
    <property type="entry name" value="FAD_binding_4"/>
    <property type="match status" value="1"/>
</dbReference>
<keyword evidence="2" id="KW-0285">Flavoprotein</keyword>
<dbReference type="Proteomes" id="UP001596977">
    <property type="component" value="Unassembled WGS sequence"/>
</dbReference>
<evidence type="ECO:0000259" key="5">
    <source>
        <dbReference type="PROSITE" id="PS51387"/>
    </source>
</evidence>
<reference evidence="7" key="1">
    <citation type="journal article" date="2019" name="Int. J. Syst. Evol. Microbiol.">
        <title>The Global Catalogue of Microorganisms (GCM) 10K type strain sequencing project: providing services to taxonomists for standard genome sequencing and annotation.</title>
        <authorList>
            <consortium name="The Broad Institute Genomics Platform"/>
            <consortium name="The Broad Institute Genome Sequencing Center for Infectious Disease"/>
            <person name="Wu L."/>
            <person name="Ma J."/>
        </authorList>
    </citation>
    <scope>NUCLEOTIDE SEQUENCE [LARGE SCALE GENOMIC DNA]</scope>
    <source>
        <strain evidence="7">CCUG 62982</strain>
    </source>
</reference>
<dbReference type="InterPro" id="IPR016166">
    <property type="entry name" value="FAD-bd_PCMH"/>
</dbReference>
<dbReference type="Gene3D" id="3.30.465.10">
    <property type="match status" value="1"/>
</dbReference>
<dbReference type="Pfam" id="PF02913">
    <property type="entry name" value="FAD-oxidase_C"/>
    <property type="match status" value="1"/>
</dbReference>
<dbReference type="SUPFAM" id="SSF56176">
    <property type="entry name" value="FAD-binding/transporter-associated domain-like"/>
    <property type="match status" value="1"/>
</dbReference>
<evidence type="ECO:0000256" key="4">
    <source>
        <dbReference type="ARBA" id="ARBA00023002"/>
    </source>
</evidence>
<dbReference type="InterPro" id="IPR016164">
    <property type="entry name" value="FAD-linked_Oxase-like_C"/>
</dbReference>
<evidence type="ECO:0000313" key="6">
    <source>
        <dbReference type="EMBL" id="MFD0945654.1"/>
    </source>
</evidence>
<comment type="caution">
    <text evidence="6">The sequence shown here is derived from an EMBL/GenBank/DDBJ whole genome shotgun (WGS) entry which is preliminary data.</text>
</comment>
<dbReference type="InterPro" id="IPR006094">
    <property type="entry name" value="Oxid_FAD_bind_N"/>
</dbReference>
<evidence type="ECO:0000256" key="3">
    <source>
        <dbReference type="ARBA" id="ARBA00022827"/>
    </source>
</evidence>
<evidence type="ECO:0000313" key="7">
    <source>
        <dbReference type="Proteomes" id="UP001596977"/>
    </source>
</evidence>
<dbReference type="InterPro" id="IPR004113">
    <property type="entry name" value="FAD-bd_oxidored_4_C"/>
</dbReference>
<dbReference type="PANTHER" id="PTHR11748:SF114">
    <property type="entry name" value="ARYL-ALCOHOL OXIDASE VANILLYL-ALCOHOL OXIDASE (AFU_ORTHOLOGUE AFUA_3G09500)-RELATED"/>
    <property type="match status" value="1"/>
</dbReference>
<gene>
    <name evidence="6" type="ORF">ACFQ1E_04825</name>
</gene>
<dbReference type="InterPro" id="IPR016171">
    <property type="entry name" value="Vanillyl_alc_oxidase_C-sub2"/>
</dbReference>
<dbReference type="RefSeq" id="WP_264942113.1">
    <property type="nucleotide sequence ID" value="NZ_JAPDRA010000001.1"/>
</dbReference>
<dbReference type="InterPro" id="IPR016169">
    <property type="entry name" value="FAD-bd_PCMH_sub2"/>
</dbReference>
<dbReference type="PANTHER" id="PTHR11748">
    <property type="entry name" value="D-LACTATE DEHYDROGENASE"/>
    <property type="match status" value="1"/>
</dbReference>
<dbReference type="Gene3D" id="1.10.45.10">
    <property type="entry name" value="Vanillyl-alcohol Oxidase, Chain A, domain 4"/>
    <property type="match status" value="1"/>
</dbReference>
<dbReference type="Gene3D" id="3.30.43.10">
    <property type="entry name" value="Uridine Diphospho-n-acetylenolpyruvylglucosamine Reductase, domain 2"/>
    <property type="match status" value="1"/>
</dbReference>
<dbReference type="Gene3D" id="3.40.462.10">
    <property type="entry name" value="FAD-linked oxidases, C-terminal domain"/>
    <property type="match status" value="1"/>
</dbReference>
<sequence>MESEGARADGISAEALDRAERRFAALLGTDAVRREGALFAEFHDPFEGPDARAHRPGLVIQPESVEQVQAAVRLAGVLGIPLWTSSMGRNFGYGGSAPVVDGTVVLNLRRMNRILEIDARQGFARIEPGVTFHQLYAALREADAPLMMSVPDLGWGSIIGNALEHGYGYNLLGDHASALCGLEVVLADGTLLRTGQGAIANSPLWSCHRRGFGPALDDLFKQSNMGIVTQAGLWLVPRPERIETGTILCRGEGDIVPLVDTLRSLVQSGVLQGIPMIVGTPDPAADEDSAAGGFTMAGLRKVLRPGRWNARIGLYGHAEMVAARRSLLERAVAAIPGAELELRSYPGDAGPETVEPRDLIAAGIPNQVLLERLKAAFGETMGHMDFSPVLPATGEAAQRLDAMVRGTLAKYGLVAPVGLLLNARSMVSACMVVFDAADAERVQAARDAVREMYAQAAGWGCAPYRAHVALVDGVAGTFGFNDHAMRRTLGRIKDALDPAGILSPGNHGIWPGVARAGRA</sequence>
<evidence type="ECO:0000256" key="1">
    <source>
        <dbReference type="ARBA" id="ARBA00001974"/>
    </source>
</evidence>
<protein>
    <submittedName>
        <fullName evidence="6">FAD-binding oxidoreductase</fullName>
    </submittedName>
</protein>
<dbReference type="PROSITE" id="PS51387">
    <property type="entry name" value="FAD_PCMH"/>
    <property type="match status" value="1"/>
</dbReference>
<keyword evidence="3" id="KW-0274">FAD</keyword>
<name>A0ABW3H8L6_9SPHN</name>
<accession>A0ABW3H8L6</accession>
<dbReference type="EMBL" id="JBHTJG010000001">
    <property type="protein sequence ID" value="MFD0945654.1"/>
    <property type="molecule type" value="Genomic_DNA"/>
</dbReference>
<dbReference type="InterPro" id="IPR016170">
    <property type="entry name" value="Cytok_DH_C_sf"/>
</dbReference>
<dbReference type="InterPro" id="IPR016167">
    <property type="entry name" value="FAD-bd_PCMH_sub1"/>
</dbReference>
<keyword evidence="4" id="KW-0560">Oxidoreductase</keyword>
<dbReference type="SUPFAM" id="SSF55103">
    <property type="entry name" value="FAD-linked oxidases, C-terminal domain"/>
    <property type="match status" value="1"/>
</dbReference>
<keyword evidence="7" id="KW-1185">Reference proteome</keyword>
<dbReference type="InterPro" id="IPR036318">
    <property type="entry name" value="FAD-bd_PCMH-like_sf"/>
</dbReference>
<organism evidence="6 7">
    <name type="scientific">Sphingomonas canadensis</name>
    <dbReference type="NCBI Taxonomy" id="1219257"/>
    <lineage>
        <taxon>Bacteria</taxon>
        <taxon>Pseudomonadati</taxon>
        <taxon>Pseudomonadota</taxon>
        <taxon>Alphaproteobacteria</taxon>
        <taxon>Sphingomonadales</taxon>
        <taxon>Sphingomonadaceae</taxon>
        <taxon>Sphingomonas</taxon>
    </lineage>
</organism>
<feature type="domain" description="FAD-binding PCMH-type" evidence="5">
    <location>
        <begin position="52"/>
        <end position="238"/>
    </location>
</feature>
<proteinExistence type="predicted"/>